<reference evidence="6 7" key="1">
    <citation type="submission" date="2016-07" db="EMBL/GenBank/DDBJ databases">
        <authorList>
            <person name="Yuval B."/>
        </authorList>
    </citation>
    <scope>NUCLEOTIDE SEQUENCE [LARGE SCALE GENOMIC DNA]</scope>
    <source>
        <strain evidence="6 7">IL</strain>
    </source>
</reference>
<dbReference type="AlphaFoldDB" id="A0A1E7Z157"/>
<comment type="caution">
    <text evidence="6">The sequence shown here is derived from an EMBL/GenBank/DDBJ whole genome shotgun (WGS) entry which is preliminary data.</text>
</comment>
<evidence type="ECO:0000256" key="4">
    <source>
        <dbReference type="ARBA" id="ARBA00023136"/>
    </source>
</evidence>
<keyword evidence="2 5" id="KW-0812">Transmembrane</keyword>
<sequence length="106" mass="12253">MKTQEPLVSFIIHRSLNRPDLVFGCERKPLYCLGLIAAVMIFSSYNLYIAGAGLVVFCVGVYLLRRMAKADPFMSLIFQRAIRYRYYYPARSTPFATGAKFRRKKQ</sequence>
<dbReference type="Proteomes" id="UP000243534">
    <property type="component" value="Unassembled WGS sequence"/>
</dbReference>
<feature type="transmembrane region" description="Helical" evidence="5">
    <location>
        <begin position="45"/>
        <end position="64"/>
    </location>
</feature>
<keyword evidence="4 5" id="KW-0472">Membrane</keyword>
<proteinExistence type="predicted"/>
<gene>
    <name evidence="6" type="ORF">BBW68_09645</name>
</gene>
<dbReference type="GO" id="GO:0016020">
    <property type="term" value="C:membrane"/>
    <property type="evidence" value="ECO:0007669"/>
    <property type="project" value="UniProtKB-SubCell"/>
</dbReference>
<dbReference type="NCBIfam" id="NF010395">
    <property type="entry name" value="PRK13823.1"/>
    <property type="match status" value="1"/>
</dbReference>
<evidence type="ECO:0000256" key="3">
    <source>
        <dbReference type="ARBA" id="ARBA00022989"/>
    </source>
</evidence>
<dbReference type="Pfam" id="PF05101">
    <property type="entry name" value="VirB3"/>
    <property type="match status" value="1"/>
</dbReference>
<accession>A0A1E7Z157</accession>
<dbReference type="RefSeq" id="WP_032300801.1">
    <property type="nucleotide sequence ID" value="NZ_MAYS01000239.1"/>
</dbReference>
<evidence type="ECO:0008006" key="8">
    <source>
        <dbReference type="Google" id="ProtNLM"/>
    </source>
</evidence>
<comment type="subcellular location">
    <subcellularLocation>
        <location evidence="1">Membrane</location>
    </subcellularLocation>
</comment>
<dbReference type="EMBL" id="MAYS01000239">
    <property type="protein sequence ID" value="OFC62473.1"/>
    <property type="molecule type" value="Genomic_DNA"/>
</dbReference>
<evidence type="ECO:0000256" key="5">
    <source>
        <dbReference type="SAM" id="Phobius"/>
    </source>
</evidence>
<evidence type="ECO:0000256" key="2">
    <source>
        <dbReference type="ARBA" id="ARBA00022692"/>
    </source>
</evidence>
<evidence type="ECO:0000313" key="7">
    <source>
        <dbReference type="Proteomes" id="UP000243534"/>
    </source>
</evidence>
<dbReference type="InterPro" id="IPR007792">
    <property type="entry name" value="T4SS_VirB3/TrbD/AvhB"/>
</dbReference>
<evidence type="ECO:0000256" key="1">
    <source>
        <dbReference type="ARBA" id="ARBA00004370"/>
    </source>
</evidence>
<protein>
    <recommendedName>
        <fullName evidence="8">Conjugal transfer protein TrbD</fullName>
    </recommendedName>
</protein>
<dbReference type="OrthoDB" id="7063374at2"/>
<name>A0A1E7Z157_9GAMM</name>
<organism evidence="6 7">
    <name type="scientific">Candidatus Erwinia dacicola</name>
    <dbReference type="NCBI Taxonomy" id="252393"/>
    <lineage>
        <taxon>Bacteria</taxon>
        <taxon>Pseudomonadati</taxon>
        <taxon>Pseudomonadota</taxon>
        <taxon>Gammaproteobacteria</taxon>
        <taxon>Enterobacterales</taxon>
        <taxon>Erwiniaceae</taxon>
        <taxon>Erwinia</taxon>
    </lineage>
</organism>
<keyword evidence="3 5" id="KW-1133">Transmembrane helix</keyword>
<evidence type="ECO:0000313" key="6">
    <source>
        <dbReference type="EMBL" id="OFC62473.1"/>
    </source>
</evidence>